<dbReference type="HAMAP" id="MF_00795">
    <property type="entry name" value="CutC"/>
    <property type="match status" value="1"/>
</dbReference>
<dbReference type="InterPro" id="IPR005627">
    <property type="entry name" value="CutC-like"/>
</dbReference>
<comment type="similarity">
    <text evidence="1 2">Belongs to the CutC family.</text>
</comment>
<dbReference type="PANTHER" id="PTHR12598">
    <property type="entry name" value="COPPER HOMEOSTASIS PROTEIN CUTC"/>
    <property type="match status" value="1"/>
</dbReference>
<dbReference type="SUPFAM" id="SSF110395">
    <property type="entry name" value="CutC-like"/>
    <property type="match status" value="1"/>
</dbReference>
<proteinExistence type="inferred from homology"/>
<name>A0A4R6WLI0_9SPHI</name>
<reference evidence="3 4" key="1">
    <citation type="submission" date="2019-03" db="EMBL/GenBank/DDBJ databases">
        <title>Genomic Encyclopedia of Archaeal and Bacterial Type Strains, Phase II (KMG-II): from individual species to whole genera.</title>
        <authorList>
            <person name="Goeker M."/>
        </authorList>
    </citation>
    <scope>NUCLEOTIDE SEQUENCE [LARGE SCALE GENOMIC DNA]</scope>
    <source>
        <strain evidence="3 4">DSM 28353</strain>
    </source>
</reference>
<gene>
    <name evidence="2" type="primary">cutC</name>
    <name evidence="3" type="ORF">CLV99_3327</name>
</gene>
<comment type="caution">
    <text evidence="2">Once thought to be involved in copper homeostasis, experiments in E.coli have shown this is not the case.</text>
</comment>
<protein>
    <recommendedName>
        <fullName evidence="2">PF03932 family protein CutC</fullName>
    </recommendedName>
</protein>
<evidence type="ECO:0000313" key="4">
    <source>
        <dbReference type="Proteomes" id="UP000295292"/>
    </source>
</evidence>
<evidence type="ECO:0000256" key="2">
    <source>
        <dbReference type="HAMAP-Rule" id="MF_00795"/>
    </source>
</evidence>
<dbReference type="OrthoDB" id="9815677at2"/>
<dbReference type="EMBL" id="SNYV01000015">
    <property type="protein sequence ID" value="TDQ76731.1"/>
    <property type="molecule type" value="Genomic_DNA"/>
</dbReference>
<sequence length="222" mass="24379">MANIEIASFNRRAALIAQENGADRIEFCAGMEVGGITPNIEDVIALRKELDIDLNVMVRPRGGDFVYSEDEFDQMKRALIRMKQQDVNGFVFGILNKDNSVNMEQNRALVELASPLPCTFHRAFDDVVDMDVALEDVISCGFTTILTSGCEPNVMDGIANLKHLVQRAEGRIVIMPGGGLRSTNVEEVLRETAAVYFHSSAITDGGNTAVAQEVKELKEKVS</sequence>
<dbReference type="InterPro" id="IPR036822">
    <property type="entry name" value="CutC-like_dom_sf"/>
</dbReference>
<dbReference type="PANTHER" id="PTHR12598:SF0">
    <property type="entry name" value="COPPER HOMEOSTASIS PROTEIN CUTC HOMOLOG"/>
    <property type="match status" value="1"/>
</dbReference>
<comment type="subcellular location">
    <subcellularLocation>
        <location evidence="2">Cytoplasm</location>
    </subcellularLocation>
</comment>
<comment type="caution">
    <text evidence="3">The sequence shown here is derived from an EMBL/GenBank/DDBJ whole genome shotgun (WGS) entry which is preliminary data.</text>
</comment>
<dbReference type="RefSeq" id="WP_133585529.1">
    <property type="nucleotide sequence ID" value="NZ_SNYV01000015.1"/>
</dbReference>
<dbReference type="Proteomes" id="UP000295292">
    <property type="component" value="Unassembled WGS sequence"/>
</dbReference>
<accession>A0A4R6WLI0</accession>
<dbReference type="Gene3D" id="3.20.20.380">
    <property type="entry name" value="Copper homeostasis (CutC) domain"/>
    <property type="match status" value="1"/>
</dbReference>
<evidence type="ECO:0000256" key="1">
    <source>
        <dbReference type="ARBA" id="ARBA00007768"/>
    </source>
</evidence>
<dbReference type="GO" id="GO:0005507">
    <property type="term" value="F:copper ion binding"/>
    <property type="evidence" value="ECO:0007669"/>
    <property type="project" value="TreeGrafter"/>
</dbReference>
<dbReference type="AlphaFoldDB" id="A0A4R6WLI0"/>
<evidence type="ECO:0000313" key="3">
    <source>
        <dbReference type="EMBL" id="TDQ76731.1"/>
    </source>
</evidence>
<dbReference type="Pfam" id="PF03932">
    <property type="entry name" value="CutC"/>
    <property type="match status" value="1"/>
</dbReference>
<dbReference type="GO" id="GO:0005737">
    <property type="term" value="C:cytoplasm"/>
    <property type="evidence" value="ECO:0007669"/>
    <property type="project" value="UniProtKB-SubCell"/>
</dbReference>
<keyword evidence="4" id="KW-1185">Reference proteome</keyword>
<keyword evidence="2" id="KW-0963">Cytoplasm</keyword>
<organism evidence="3 4">
    <name type="scientific">Sphingobacterium yanglingense</name>
    <dbReference type="NCBI Taxonomy" id="1437280"/>
    <lineage>
        <taxon>Bacteria</taxon>
        <taxon>Pseudomonadati</taxon>
        <taxon>Bacteroidota</taxon>
        <taxon>Sphingobacteriia</taxon>
        <taxon>Sphingobacteriales</taxon>
        <taxon>Sphingobacteriaceae</taxon>
        <taxon>Sphingobacterium</taxon>
    </lineage>
</organism>